<keyword evidence="3" id="KW-1185">Reference proteome</keyword>
<evidence type="ECO:0000313" key="2">
    <source>
        <dbReference type="EMBL" id="MPC53078.1"/>
    </source>
</evidence>
<gene>
    <name evidence="2" type="ORF">E2C01_046962</name>
</gene>
<accession>A0A5B7G7I9</accession>
<dbReference type="EMBL" id="VSRR010011365">
    <property type="protein sequence ID" value="MPC53078.1"/>
    <property type="molecule type" value="Genomic_DNA"/>
</dbReference>
<protein>
    <submittedName>
        <fullName evidence="2">Uncharacterized protein</fullName>
    </submittedName>
</protein>
<dbReference type="AlphaFoldDB" id="A0A5B7G7I9"/>
<proteinExistence type="predicted"/>
<comment type="caution">
    <text evidence="2">The sequence shown here is derived from an EMBL/GenBank/DDBJ whole genome shotgun (WGS) entry which is preliminary data.</text>
</comment>
<name>A0A5B7G7I9_PORTR</name>
<sequence>MRGRNRRRCSRRKVSGTYGTTSLRPDASSCGSQVTSELGYEDCYMGAAVVKWNHACFGV</sequence>
<organism evidence="2 3">
    <name type="scientific">Portunus trituberculatus</name>
    <name type="common">Swimming crab</name>
    <name type="synonym">Neptunus trituberculatus</name>
    <dbReference type="NCBI Taxonomy" id="210409"/>
    <lineage>
        <taxon>Eukaryota</taxon>
        <taxon>Metazoa</taxon>
        <taxon>Ecdysozoa</taxon>
        <taxon>Arthropoda</taxon>
        <taxon>Crustacea</taxon>
        <taxon>Multicrustacea</taxon>
        <taxon>Malacostraca</taxon>
        <taxon>Eumalacostraca</taxon>
        <taxon>Eucarida</taxon>
        <taxon>Decapoda</taxon>
        <taxon>Pleocyemata</taxon>
        <taxon>Brachyura</taxon>
        <taxon>Eubrachyura</taxon>
        <taxon>Portunoidea</taxon>
        <taxon>Portunidae</taxon>
        <taxon>Portuninae</taxon>
        <taxon>Portunus</taxon>
    </lineage>
</organism>
<reference evidence="2 3" key="1">
    <citation type="submission" date="2019-05" db="EMBL/GenBank/DDBJ databases">
        <title>Another draft genome of Portunus trituberculatus and its Hox gene families provides insights of decapod evolution.</title>
        <authorList>
            <person name="Jeong J.-H."/>
            <person name="Song I."/>
            <person name="Kim S."/>
            <person name="Choi T."/>
            <person name="Kim D."/>
            <person name="Ryu S."/>
            <person name="Kim W."/>
        </authorList>
    </citation>
    <scope>NUCLEOTIDE SEQUENCE [LARGE SCALE GENOMIC DNA]</scope>
    <source>
        <tissue evidence="2">Muscle</tissue>
    </source>
</reference>
<dbReference type="Proteomes" id="UP000324222">
    <property type="component" value="Unassembled WGS sequence"/>
</dbReference>
<feature type="compositionally biased region" description="Basic residues" evidence="1">
    <location>
        <begin position="1"/>
        <end position="14"/>
    </location>
</feature>
<feature type="region of interest" description="Disordered" evidence="1">
    <location>
        <begin position="1"/>
        <end position="23"/>
    </location>
</feature>
<evidence type="ECO:0000256" key="1">
    <source>
        <dbReference type="SAM" id="MobiDB-lite"/>
    </source>
</evidence>
<evidence type="ECO:0000313" key="3">
    <source>
        <dbReference type="Proteomes" id="UP000324222"/>
    </source>
</evidence>